<dbReference type="RefSeq" id="WP_115567979.1">
    <property type="nucleotide sequence ID" value="NZ_QRGR01000036.1"/>
</dbReference>
<gene>
    <name evidence="1" type="ORF">DXT99_23195</name>
</gene>
<organism evidence="1 2">
    <name type="scientific">Pontibacter diazotrophicus</name>
    <dbReference type="NCBI Taxonomy" id="1400979"/>
    <lineage>
        <taxon>Bacteria</taxon>
        <taxon>Pseudomonadati</taxon>
        <taxon>Bacteroidota</taxon>
        <taxon>Cytophagia</taxon>
        <taxon>Cytophagales</taxon>
        <taxon>Hymenobacteraceae</taxon>
        <taxon>Pontibacter</taxon>
    </lineage>
</organism>
<sequence length="165" mass="19040">MNNKLFLVCPDSLVEPFIREQYGQNVLFLTALGAVFNFNEIHYVEAVDDLLQEEAVEEIFIVNDLCCRFMTSILEREKGFGTRAEQEMVDLFIENYSNIMAGLTLNDRKQKFAKLNIHRQAFELISNERLLSRISQAKISLKGLITSKTQGQLKEMNINLQEICK</sequence>
<accession>A0A3D8L4S7</accession>
<comment type="caution">
    <text evidence="1">The sequence shown here is derived from an EMBL/GenBank/DDBJ whole genome shotgun (WGS) entry which is preliminary data.</text>
</comment>
<dbReference type="Proteomes" id="UP000256708">
    <property type="component" value="Unassembled WGS sequence"/>
</dbReference>
<evidence type="ECO:0000313" key="1">
    <source>
        <dbReference type="EMBL" id="RDV11932.1"/>
    </source>
</evidence>
<evidence type="ECO:0000313" key="2">
    <source>
        <dbReference type="Proteomes" id="UP000256708"/>
    </source>
</evidence>
<dbReference type="OrthoDB" id="1161221at2"/>
<protein>
    <submittedName>
        <fullName evidence="1">Uncharacterized protein</fullName>
    </submittedName>
</protein>
<keyword evidence="2" id="KW-1185">Reference proteome</keyword>
<reference evidence="2" key="1">
    <citation type="submission" date="2018-08" db="EMBL/GenBank/DDBJ databases">
        <authorList>
            <person name="Liu Z.-W."/>
            <person name="Du Z.-J."/>
        </authorList>
    </citation>
    <scope>NUCLEOTIDE SEQUENCE [LARGE SCALE GENOMIC DNA]</scope>
    <source>
        <strain evidence="2">H4X</strain>
    </source>
</reference>
<dbReference type="EMBL" id="QRGR01000036">
    <property type="protein sequence ID" value="RDV11932.1"/>
    <property type="molecule type" value="Genomic_DNA"/>
</dbReference>
<dbReference type="AlphaFoldDB" id="A0A3D8L4S7"/>
<proteinExistence type="predicted"/>
<name>A0A3D8L4S7_9BACT</name>